<dbReference type="Gene3D" id="1.20.5.740">
    <property type="entry name" value="Single helix bin"/>
    <property type="match status" value="1"/>
</dbReference>
<sequence>MPNHRLPRRALLADIGAGWKRLTICLVKARLGLCWSSLMVDNWEADSLVVERIKQKLMLERLQVENPGLDFSSAEISGNNVDKTLLYRTFLPACEYEKSKCILSKEARSYYESLTQCVDKKSDSSLSVSTSRECTVCGVDFDDYEKHVSSIGHQVAEMHGYQILTRIGWRDAAFNVDEELSISMTSTNASLASTSQSCSKGSGLNAAREGRRFPIATVLKRDRLGFGWSNSTNTAKITHFSSGDIRAIQNLRNPKLSSVKKDTKYLVRKMNREKNMERTIRQEFNLTEEQLSILHGNEISLH</sequence>
<dbReference type="AlphaFoldDB" id="A0AA85KHR9"/>
<dbReference type="PANTHER" id="PTHR20923:SF1">
    <property type="entry name" value="G PATCH DOMAIN AND ANKYRIN REPEAT-CONTAINING PROTEIN 1"/>
    <property type="match status" value="1"/>
</dbReference>
<evidence type="ECO:0008006" key="3">
    <source>
        <dbReference type="Google" id="ProtNLM"/>
    </source>
</evidence>
<reference evidence="2" key="2">
    <citation type="submission" date="2023-11" db="UniProtKB">
        <authorList>
            <consortium name="WormBaseParasite"/>
        </authorList>
    </citation>
    <scope>IDENTIFICATION</scope>
</reference>
<dbReference type="InterPro" id="IPR039146">
    <property type="entry name" value="GPANK1"/>
</dbReference>
<accession>A0AA85KHR9</accession>
<proteinExistence type="predicted"/>
<evidence type="ECO:0000313" key="2">
    <source>
        <dbReference type="WBParaSite" id="TREG1_8870.1"/>
    </source>
</evidence>
<organism evidence="1 2">
    <name type="scientific">Trichobilharzia regenti</name>
    <name type="common">Nasal bird schistosome</name>
    <dbReference type="NCBI Taxonomy" id="157069"/>
    <lineage>
        <taxon>Eukaryota</taxon>
        <taxon>Metazoa</taxon>
        <taxon>Spiralia</taxon>
        <taxon>Lophotrochozoa</taxon>
        <taxon>Platyhelminthes</taxon>
        <taxon>Trematoda</taxon>
        <taxon>Digenea</taxon>
        <taxon>Strigeidida</taxon>
        <taxon>Schistosomatoidea</taxon>
        <taxon>Schistosomatidae</taxon>
        <taxon>Trichobilharzia</taxon>
    </lineage>
</organism>
<dbReference type="PANTHER" id="PTHR20923">
    <property type="entry name" value="BAT4 PROTEIN-RELATED"/>
    <property type="match status" value="1"/>
</dbReference>
<keyword evidence="1" id="KW-1185">Reference proteome</keyword>
<evidence type="ECO:0000313" key="1">
    <source>
        <dbReference type="Proteomes" id="UP000050795"/>
    </source>
</evidence>
<dbReference type="Proteomes" id="UP000050795">
    <property type="component" value="Unassembled WGS sequence"/>
</dbReference>
<name>A0AA85KHR9_TRIRE</name>
<dbReference type="WBParaSite" id="TREG1_8870.1">
    <property type="protein sequence ID" value="TREG1_8870.1"/>
    <property type="gene ID" value="TREG1_8870"/>
</dbReference>
<protein>
    <recommendedName>
        <fullName evidence="3">G-patch domain-containing protein</fullName>
    </recommendedName>
</protein>
<reference evidence="1" key="1">
    <citation type="submission" date="2022-06" db="EMBL/GenBank/DDBJ databases">
        <authorList>
            <person name="Berger JAMES D."/>
            <person name="Berger JAMES D."/>
        </authorList>
    </citation>
    <scope>NUCLEOTIDE SEQUENCE [LARGE SCALE GENOMIC DNA]</scope>
</reference>